<dbReference type="EMBL" id="JAULSR010000001">
    <property type="protein sequence ID" value="KAK0636874.1"/>
    <property type="molecule type" value="Genomic_DNA"/>
</dbReference>
<dbReference type="InterPro" id="IPR002575">
    <property type="entry name" value="Aminoglycoside_PTrfase"/>
</dbReference>
<dbReference type="Pfam" id="PF01636">
    <property type="entry name" value="APH"/>
    <property type="match status" value="1"/>
</dbReference>
<accession>A0AA40CGY9</accession>
<feature type="domain" description="Aminoglycoside phosphotransferase" evidence="1">
    <location>
        <begin position="67"/>
        <end position="280"/>
    </location>
</feature>
<dbReference type="SUPFAM" id="SSF56112">
    <property type="entry name" value="Protein kinase-like (PK-like)"/>
    <property type="match status" value="1"/>
</dbReference>
<protein>
    <recommendedName>
        <fullName evidence="1">Aminoglycoside phosphotransferase domain-containing protein</fullName>
    </recommendedName>
</protein>
<organism evidence="2 3">
    <name type="scientific">Bombardia bombarda</name>
    <dbReference type="NCBI Taxonomy" id="252184"/>
    <lineage>
        <taxon>Eukaryota</taxon>
        <taxon>Fungi</taxon>
        <taxon>Dikarya</taxon>
        <taxon>Ascomycota</taxon>
        <taxon>Pezizomycotina</taxon>
        <taxon>Sordariomycetes</taxon>
        <taxon>Sordariomycetidae</taxon>
        <taxon>Sordariales</taxon>
        <taxon>Lasiosphaeriaceae</taxon>
        <taxon>Bombardia</taxon>
    </lineage>
</organism>
<comment type="caution">
    <text evidence="2">The sequence shown here is derived from an EMBL/GenBank/DDBJ whole genome shotgun (WGS) entry which is preliminary data.</text>
</comment>
<name>A0AA40CGY9_9PEZI</name>
<proteinExistence type="predicted"/>
<dbReference type="AlphaFoldDB" id="A0AA40CGY9"/>
<evidence type="ECO:0000313" key="3">
    <source>
        <dbReference type="Proteomes" id="UP001174934"/>
    </source>
</evidence>
<evidence type="ECO:0000313" key="2">
    <source>
        <dbReference type="EMBL" id="KAK0636874.1"/>
    </source>
</evidence>
<keyword evidence="3" id="KW-1185">Reference proteome</keyword>
<dbReference type="Proteomes" id="UP001174934">
    <property type="component" value="Unassembled WGS sequence"/>
</dbReference>
<dbReference type="PANTHER" id="PTHR21310">
    <property type="entry name" value="AMINOGLYCOSIDE PHOSPHOTRANSFERASE-RELATED-RELATED"/>
    <property type="match status" value="1"/>
</dbReference>
<evidence type="ECO:0000259" key="1">
    <source>
        <dbReference type="Pfam" id="PF01636"/>
    </source>
</evidence>
<dbReference type="InterPro" id="IPR011009">
    <property type="entry name" value="Kinase-like_dom_sf"/>
</dbReference>
<gene>
    <name evidence="2" type="ORF">B0T17DRAFT_520154</name>
</gene>
<dbReference type="PANTHER" id="PTHR21310:SF39">
    <property type="entry name" value="AMINOGLYCOSIDE PHOSPHOTRANSFERASE DOMAIN-CONTAINING PROTEIN"/>
    <property type="match status" value="1"/>
</dbReference>
<dbReference type="InterPro" id="IPR051678">
    <property type="entry name" value="AGP_Transferase"/>
</dbReference>
<dbReference type="Gene3D" id="3.90.1200.10">
    <property type="match status" value="1"/>
</dbReference>
<sequence>MDGLLVPDDALLGHIFPDNQPSSFSIILNNFDKCIFKAVLPNALSNGQRVCAVRLEALNGKSTRFAMVAAMQEIAATYIPGIVPETFQVGKTVDENGREFEFSVIEFIEGTTLEEVWEHMIDEDQKSVTAAIVEAQSMLQQVRLSDAKVQTILHRALDEGDDEVLKKAALGGPWTGFLDNGPALLSAIKEGRKLDLPFYTVDPIADPKGVVIRSNFEDFGSTIVSDSDMEQWPKEAVFCHNDLSPRNLILQSSTDASGNTRYKLASIIDWELAGFYPPSYQLSLQDTYLGTGNRHLLFYLLLKKGLKDIAAPPTPSQIALLRAMELIFESRQQWLFERNNVPANMRKKFSEVLRLYRDEDPYVGLNCKTEGGPVPAFSFEDFDKLENECIAECKAKRKAKAKQLAQEKLA</sequence>
<reference evidence="2" key="1">
    <citation type="submission" date="2023-06" db="EMBL/GenBank/DDBJ databases">
        <title>Genome-scale phylogeny and comparative genomics of the fungal order Sordariales.</title>
        <authorList>
            <consortium name="Lawrence Berkeley National Laboratory"/>
            <person name="Hensen N."/>
            <person name="Bonometti L."/>
            <person name="Westerberg I."/>
            <person name="Brannstrom I.O."/>
            <person name="Guillou S."/>
            <person name="Cros-Aarteil S."/>
            <person name="Calhoun S."/>
            <person name="Haridas S."/>
            <person name="Kuo A."/>
            <person name="Mondo S."/>
            <person name="Pangilinan J."/>
            <person name="Riley R."/>
            <person name="LaButti K."/>
            <person name="Andreopoulos B."/>
            <person name="Lipzen A."/>
            <person name="Chen C."/>
            <person name="Yanf M."/>
            <person name="Daum C."/>
            <person name="Ng V."/>
            <person name="Clum A."/>
            <person name="Steindorff A."/>
            <person name="Ohm R."/>
            <person name="Martin F."/>
            <person name="Silar P."/>
            <person name="Natvig D."/>
            <person name="Lalanne C."/>
            <person name="Gautier V."/>
            <person name="Ament-velasquez S.L."/>
            <person name="Kruys A."/>
            <person name="Hutchinson M.I."/>
            <person name="Powell A.J."/>
            <person name="Barry K."/>
            <person name="Miller A.N."/>
            <person name="Grigoriev I.V."/>
            <person name="Debuchy R."/>
            <person name="Gladieux P."/>
            <person name="Thoren M.H."/>
            <person name="Johannesson H."/>
        </authorList>
    </citation>
    <scope>NUCLEOTIDE SEQUENCE</scope>
    <source>
        <strain evidence="2">SMH3391-2</strain>
    </source>
</reference>